<dbReference type="SMART" id="SM00487">
    <property type="entry name" value="DEXDc"/>
    <property type="match status" value="1"/>
</dbReference>
<dbReference type="SMART" id="SM00490">
    <property type="entry name" value="HELICc"/>
    <property type="match status" value="1"/>
</dbReference>
<evidence type="ECO:0000313" key="8">
    <source>
        <dbReference type="EMBL" id="QTX10286.1"/>
    </source>
</evidence>
<keyword evidence="2 8" id="KW-0347">Helicase</keyword>
<evidence type="ECO:0000313" key="7">
    <source>
        <dbReference type="EMBL" id="MBO0613919.1"/>
    </source>
</evidence>
<dbReference type="InterPro" id="IPR049730">
    <property type="entry name" value="SNF2/RAD54-like_C"/>
</dbReference>
<dbReference type="RefSeq" id="WP_207251654.1">
    <property type="nucleotide sequence ID" value="NZ_JAFMPM010000007.1"/>
</dbReference>
<protein>
    <submittedName>
        <fullName evidence="8">DEAD/DEAH box helicase family protein</fullName>
    </submittedName>
</protein>
<evidence type="ECO:0000256" key="1">
    <source>
        <dbReference type="ARBA" id="ARBA00022801"/>
    </source>
</evidence>
<dbReference type="Gene3D" id="3.40.50.10810">
    <property type="entry name" value="Tandem AAA-ATPase domain"/>
    <property type="match status" value="1"/>
</dbReference>
<dbReference type="Pfam" id="PF00271">
    <property type="entry name" value="Helicase_C"/>
    <property type="match status" value="1"/>
</dbReference>
<evidence type="ECO:0000259" key="5">
    <source>
        <dbReference type="PROSITE" id="PS51192"/>
    </source>
</evidence>
<name>A0A8B0SG06_9GAMM</name>
<dbReference type="PROSITE" id="PS51194">
    <property type="entry name" value="HELICASE_CTER"/>
    <property type="match status" value="1"/>
</dbReference>
<keyword evidence="1" id="KW-0378">Hydrolase</keyword>
<dbReference type="GO" id="GO:0005524">
    <property type="term" value="F:ATP binding"/>
    <property type="evidence" value="ECO:0007669"/>
    <property type="project" value="InterPro"/>
</dbReference>
<dbReference type="EMBL" id="CP072748">
    <property type="protein sequence ID" value="QTX10286.1"/>
    <property type="molecule type" value="Genomic_DNA"/>
</dbReference>
<dbReference type="InterPro" id="IPR007527">
    <property type="entry name" value="Znf_SWIM"/>
</dbReference>
<evidence type="ECO:0000259" key="6">
    <source>
        <dbReference type="PROSITE" id="PS51194"/>
    </source>
</evidence>
<feature type="domain" description="Helicase C-terminal" evidence="6">
    <location>
        <begin position="969"/>
        <end position="1130"/>
    </location>
</feature>
<keyword evidence="9" id="KW-1185">Reference proteome</keyword>
<dbReference type="Pfam" id="PF00176">
    <property type="entry name" value="SNF2-rel_dom"/>
    <property type="match status" value="1"/>
</dbReference>
<dbReference type="CDD" id="cd18793">
    <property type="entry name" value="SF2_C_SNF"/>
    <property type="match status" value="1"/>
</dbReference>
<keyword evidence="2 8" id="KW-0067">ATP-binding</keyword>
<reference evidence="7 9" key="1">
    <citation type="submission" date="2021-03" db="EMBL/GenBank/DDBJ databases">
        <title>Draft genome and methylome analysis of Thiotrix fructosivoruns ATCC 49748.</title>
        <authorList>
            <person name="Fomenkov A."/>
            <person name="Grabovich M.Y."/>
            <person name="Roberts R.J."/>
        </authorList>
    </citation>
    <scope>NUCLEOTIDE SEQUENCE [LARGE SCALE GENOMIC DNA]</scope>
    <source>
        <strain evidence="7 9">ATCC 49748</strain>
    </source>
</reference>
<dbReference type="EMBL" id="JAFMPM010000007">
    <property type="protein sequence ID" value="MBO0613919.1"/>
    <property type="molecule type" value="Genomic_DNA"/>
</dbReference>
<proteinExistence type="predicted"/>
<feature type="domain" description="Helicase ATP-binding" evidence="5">
    <location>
        <begin position="684"/>
        <end position="844"/>
    </location>
</feature>
<dbReference type="InterPro" id="IPR027417">
    <property type="entry name" value="P-loop_NTPase"/>
</dbReference>
<dbReference type="InterPro" id="IPR000330">
    <property type="entry name" value="SNF2_N"/>
</dbReference>
<keyword evidence="3" id="KW-0863">Zinc-finger</keyword>
<gene>
    <name evidence="8" type="ORF">J1836_017120</name>
    <name evidence="7" type="ORF">J1836_13490</name>
</gene>
<dbReference type="GO" id="GO:0004386">
    <property type="term" value="F:helicase activity"/>
    <property type="evidence" value="ECO:0007669"/>
    <property type="project" value="UniProtKB-KW"/>
</dbReference>
<evidence type="ECO:0000313" key="9">
    <source>
        <dbReference type="Proteomes" id="UP000664466"/>
    </source>
</evidence>
<dbReference type="PANTHER" id="PTHR10799">
    <property type="entry name" value="SNF2/RAD54 HELICASE FAMILY"/>
    <property type="match status" value="1"/>
</dbReference>
<keyword evidence="3" id="KW-0862">Zinc</keyword>
<reference evidence="8" key="2">
    <citation type="submission" date="2021-04" db="EMBL/GenBank/DDBJ databases">
        <title>Complete Genome and methylome analysis of Thiothrix fructosivorans ATCC 49748.</title>
        <authorList>
            <person name="Fomenkov A."/>
            <person name="Sun L."/>
            <person name="Vincze T."/>
            <person name="Grabovich M.Y."/>
            <person name="Roberts R.J."/>
        </authorList>
    </citation>
    <scope>NUCLEOTIDE SEQUENCE</scope>
    <source>
        <strain evidence="8">ATCC 49748</strain>
    </source>
</reference>
<dbReference type="Pfam" id="PF08455">
    <property type="entry name" value="SNF2_assoc"/>
    <property type="match status" value="1"/>
</dbReference>
<dbReference type="InterPro" id="IPR001650">
    <property type="entry name" value="Helicase_C-like"/>
</dbReference>
<sequence>MHLKTQHLDLLADNHLPQTVLFNVFDSATLARGVDYYETGKVTHFRSEKSGNGNVSITAKVQGEAEEPYVTVVNYNEHSPRWITGVCTCPVTMACKHTVAALFAYLDYARKQKAKEPQRRTVPAFMAATMPTAKALTRSPVDLWLQALSNADKPSTSPFEGDADAVQAHLLYLLDTDVYEHPTLSLYKANVLKKGGYGKPSHVQLEAMLTPYRARNFSYEPHDLMIAQLLATPGMRFLHHWNKGNLSGKTGEQALLEVLKTGRAFWATIDTWQRDIQALHLSNPLDFQFEWQQNDQHEYTVAMIPARTITQHFWLNNKLWYIDTQTLTCGLLQHPDLSAAQVEKFLNAPPIPAAQAESVSERLLEALPDAEVPAPSPNVHQQIEDIHATPAPDLYLRSVTLPETGLNTHIASLRFQYADKLLQPAQHKPSALLKTGKQRYRIHRDLDLEQQALDTLADYGFESANEHYPDLHRLELLMHPDSPALTALRWNDFLDHGVDALRNDGWNVTLDAAFDLHFDVVGNLDAAWEESANGNDWFEISLGFEVEGQRVNLLPILVDMLGQMDSPQALRELLQRQQYMFVPLAGNRWAKLESQRLEGILETLVELYDHQPLNANGNLELSKYQGTALGALLNAPGMKWKGAEELLALTQKLRDFQGIQPVALPDGLNAELRHYQHEGLNWLQFLREYQFNGILADDMGLGKTLQTLAHLLIEKQAGRLTQPAMVVAPTSLMGNWRREAARFTPDLRVQVIHGNDRHKHFDNLGNYDLILTTYPLIVRDEEQYSRHTFHYLILDEAQAIKNAASRTTQVIYTLKARHRVCLTGTPLENHLGELWSMYHFLMPGFLGAHDKFTRLFRTPIEKQGDVGRQQQLRHRVLPFMLRRTKELVASELPPKTEIIRSVALEGKQRDLYETVRLAMDTKLQEEINRKGFARSHIMILDALLKLRQVCCDPRLVKLDKAKKVEQSAKLELLMTLLPEMLEEGRKVLLFSQFTSMLALIEEELVANQIVYAKLTGQTKNRDEVIAHFQEGDAKVFLISLKAGGTGLNLTAADTVIHYDPWWNPAAEQQATDRAYRIGQDKPVFVYKLITEDTVEEKILKLQEKKQMLANGLYSDAGAQEGVRFSSEDLMDLLKPLEQ</sequence>
<dbReference type="InterPro" id="IPR014001">
    <property type="entry name" value="Helicase_ATP-bd"/>
</dbReference>
<evidence type="ECO:0000259" key="4">
    <source>
        <dbReference type="PROSITE" id="PS50966"/>
    </source>
</evidence>
<organism evidence="8">
    <name type="scientific">Thiothrix fructosivorans</name>
    <dbReference type="NCBI Taxonomy" id="111770"/>
    <lineage>
        <taxon>Bacteria</taxon>
        <taxon>Pseudomonadati</taxon>
        <taxon>Pseudomonadota</taxon>
        <taxon>Gammaproteobacteria</taxon>
        <taxon>Thiotrichales</taxon>
        <taxon>Thiotrichaceae</taxon>
        <taxon>Thiothrix</taxon>
    </lineage>
</organism>
<dbReference type="InterPro" id="IPR013663">
    <property type="entry name" value="Helicase_SWF/SNF/SWI_bac"/>
</dbReference>
<dbReference type="AlphaFoldDB" id="A0A8B0SG06"/>
<dbReference type="SUPFAM" id="SSF52540">
    <property type="entry name" value="P-loop containing nucleoside triphosphate hydrolases"/>
    <property type="match status" value="2"/>
</dbReference>
<dbReference type="PROSITE" id="PS51192">
    <property type="entry name" value="HELICASE_ATP_BIND_1"/>
    <property type="match status" value="1"/>
</dbReference>
<evidence type="ECO:0000256" key="2">
    <source>
        <dbReference type="ARBA" id="ARBA00022806"/>
    </source>
</evidence>
<keyword evidence="3" id="KW-0479">Metal-binding</keyword>
<dbReference type="Gene3D" id="3.40.50.300">
    <property type="entry name" value="P-loop containing nucleotide triphosphate hydrolases"/>
    <property type="match status" value="1"/>
</dbReference>
<accession>A0A8B0SG06</accession>
<keyword evidence="2 8" id="KW-0547">Nucleotide-binding</keyword>
<dbReference type="Proteomes" id="UP000664466">
    <property type="component" value="Unassembled WGS sequence"/>
</dbReference>
<dbReference type="GO" id="GO:0008270">
    <property type="term" value="F:zinc ion binding"/>
    <property type="evidence" value="ECO:0007669"/>
    <property type="project" value="UniProtKB-KW"/>
</dbReference>
<dbReference type="CDD" id="cd18012">
    <property type="entry name" value="DEXQc_arch_SWI2_SNF2"/>
    <property type="match status" value="1"/>
</dbReference>
<dbReference type="PROSITE" id="PS50966">
    <property type="entry name" value="ZF_SWIM"/>
    <property type="match status" value="1"/>
</dbReference>
<dbReference type="InterPro" id="IPR038718">
    <property type="entry name" value="SNF2-like_sf"/>
</dbReference>
<evidence type="ECO:0000256" key="3">
    <source>
        <dbReference type="PROSITE-ProRule" id="PRU00325"/>
    </source>
</evidence>
<dbReference type="GO" id="GO:0016787">
    <property type="term" value="F:hydrolase activity"/>
    <property type="evidence" value="ECO:0007669"/>
    <property type="project" value="UniProtKB-KW"/>
</dbReference>
<feature type="domain" description="SWIM-type" evidence="4">
    <location>
        <begin position="69"/>
        <end position="106"/>
    </location>
</feature>